<keyword evidence="3" id="KW-0808">Transferase</keyword>
<proteinExistence type="predicted"/>
<dbReference type="CDD" id="cd05400">
    <property type="entry name" value="NT_2-5OAS_ClassI-CCAase"/>
    <property type="match status" value="1"/>
</dbReference>
<accession>A0A2I1M490</accession>
<organism evidence="3 4">
    <name type="scientific">Alloscardovia omnicolens</name>
    <dbReference type="NCBI Taxonomy" id="419015"/>
    <lineage>
        <taxon>Bacteria</taxon>
        <taxon>Bacillati</taxon>
        <taxon>Actinomycetota</taxon>
        <taxon>Actinomycetes</taxon>
        <taxon>Bifidobacteriales</taxon>
        <taxon>Bifidobacteriaceae</taxon>
        <taxon>Alloscardovia</taxon>
    </lineage>
</organism>
<evidence type="ECO:0000259" key="2">
    <source>
        <dbReference type="Pfam" id="PF18134"/>
    </source>
</evidence>
<dbReference type="GO" id="GO:0016779">
    <property type="term" value="F:nucleotidyltransferase activity"/>
    <property type="evidence" value="ECO:0007669"/>
    <property type="project" value="InterPro"/>
</dbReference>
<protein>
    <submittedName>
        <fullName evidence="3">Nucleotidyltransferase</fullName>
    </submittedName>
</protein>
<evidence type="ECO:0000313" key="4">
    <source>
        <dbReference type="Proteomes" id="UP000242263"/>
    </source>
</evidence>
<name>A0A2I1M490_9BIFI</name>
<dbReference type="Gene3D" id="3.30.460.10">
    <property type="entry name" value="Beta Polymerase, domain 2"/>
    <property type="match status" value="1"/>
</dbReference>
<comment type="caution">
    <text evidence="3">The sequence shown here is derived from an EMBL/GenBank/DDBJ whole genome shotgun (WGS) entry which is preliminary data.</text>
</comment>
<dbReference type="RefSeq" id="WP_049216694.1">
    <property type="nucleotide sequence ID" value="NZ_JVKN01000006.1"/>
</dbReference>
<evidence type="ECO:0000313" key="3">
    <source>
        <dbReference type="EMBL" id="PKZ14930.1"/>
    </source>
</evidence>
<sequence length="427" mass="50032">MSKSTEILKETVNNLKISNADVIRNRRDEITKKLNSKFRDVDSHSQYRLMVGSWGRHTAIDGISDLDMIYILPPELKSVLHSKHGTQKTLSLAKEAIIERYPETTVRIDRLVVVVDFKDFKFEIQPCFEEQDNSFLYPDTYSDTWKKTDPRKEIYEMCDLDTKTDGNARVLCRLMRAWKRKHEIQMNGLLLDTLVWRYFSGIDSYKNSGFALECMIRDFFDYLSQQPNQDYWCALGSNQKVYSKHPFQRQAKEAADLTRKAIAAEDTIGLSDKWKQIFGRFVKPQNTNNNSAKTTYNDTEEFIENRFDIDIKNDLYIECIVTQDGFRPQNLSRMIRDHILLRPNKKLEFSIITNAQKPYTLLWKVLNRGHEAVKRNMVRGQIFEDSNSKDKHTELTEFAGEHYVECYLIKNNVVVARGHQDVPIRIP</sequence>
<dbReference type="GO" id="GO:0051607">
    <property type="term" value="P:defense response to virus"/>
    <property type="evidence" value="ECO:0007669"/>
    <property type="project" value="UniProtKB-KW"/>
</dbReference>
<keyword evidence="1" id="KW-0051">Antiviral defense</keyword>
<gene>
    <name evidence="3" type="ORF">CYJ32_05340</name>
</gene>
<reference evidence="3 4" key="1">
    <citation type="submission" date="2017-12" db="EMBL/GenBank/DDBJ databases">
        <title>Phylogenetic diversity of female urinary microbiome.</title>
        <authorList>
            <person name="Thomas-White K."/>
            <person name="Wolfe A.J."/>
        </authorList>
    </citation>
    <scope>NUCLEOTIDE SEQUENCE [LARGE SCALE GENOMIC DNA]</scope>
    <source>
        <strain evidence="3 4">UMB0064</strain>
    </source>
</reference>
<dbReference type="Pfam" id="PF18134">
    <property type="entry name" value="AGS_C"/>
    <property type="match status" value="1"/>
</dbReference>
<dbReference type="InterPro" id="IPR043519">
    <property type="entry name" value="NT_sf"/>
</dbReference>
<feature type="domain" description="Adenylyl/Guanylyl and SMODS C-terminal sensor" evidence="2">
    <location>
        <begin position="298"/>
        <end position="425"/>
    </location>
</feature>
<dbReference type="Proteomes" id="UP000242263">
    <property type="component" value="Unassembled WGS sequence"/>
</dbReference>
<dbReference type="AlphaFoldDB" id="A0A2I1M490"/>
<dbReference type="Pfam" id="PF18144">
    <property type="entry name" value="SMODS"/>
    <property type="match status" value="1"/>
</dbReference>
<evidence type="ECO:0000256" key="1">
    <source>
        <dbReference type="ARBA" id="ARBA00023118"/>
    </source>
</evidence>
<dbReference type="InterPro" id="IPR006116">
    <property type="entry name" value="NT_2-5OAS_ClassI-CCAase"/>
</dbReference>
<dbReference type="SUPFAM" id="SSF81301">
    <property type="entry name" value="Nucleotidyltransferase"/>
    <property type="match status" value="1"/>
</dbReference>
<dbReference type="InterPro" id="IPR040511">
    <property type="entry name" value="AGS_C"/>
</dbReference>
<dbReference type="EMBL" id="PKGU01000003">
    <property type="protein sequence ID" value="PKZ14930.1"/>
    <property type="molecule type" value="Genomic_DNA"/>
</dbReference>